<evidence type="ECO:0000313" key="1">
    <source>
        <dbReference type="EMBL" id="PJC82163.1"/>
    </source>
</evidence>
<protein>
    <submittedName>
        <fullName evidence="1">YbhB/YbcL family Raf kinase inhibitor-like protein</fullName>
    </submittedName>
</protein>
<dbReference type="PANTHER" id="PTHR30289">
    <property type="entry name" value="UNCHARACTERIZED PROTEIN YBCL-RELATED"/>
    <property type="match status" value="1"/>
</dbReference>
<name>A0A2M8GNP8_9BACT</name>
<dbReference type="Proteomes" id="UP000229370">
    <property type="component" value="Unassembled WGS sequence"/>
</dbReference>
<comment type="caution">
    <text evidence="1">The sequence shown here is derived from an EMBL/GenBank/DDBJ whole genome shotgun (WGS) entry which is preliminary data.</text>
</comment>
<evidence type="ECO:0000313" key="2">
    <source>
        <dbReference type="Proteomes" id="UP000229370"/>
    </source>
</evidence>
<accession>A0A2M8GNP8</accession>
<proteinExistence type="predicted"/>
<dbReference type="PANTHER" id="PTHR30289:SF1">
    <property type="entry name" value="PEBP (PHOSPHATIDYLETHANOLAMINE-BINDING PROTEIN) FAMILY PROTEIN"/>
    <property type="match status" value="1"/>
</dbReference>
<sequence>MIQVSSPAFTDNQMIPKNYTCDDLNINPPLSFKNVPVAAKSLALIVDDPDAPMGTWTHWLVWNIDPKTAEIKENSVPVGAVLGKNDSGENKYDGPCPPGGTHRYFFRVYALDTILSLAQGSSRKNLESAMSDHVIDQGELMSRYSRQSPTPY</sequence>
<dbReference type="InterPro" id="IPR036610">
    <property type="entry name" value="PEBP-like_sf"/>
</dbReference>
<dbReference type="SUPFAM" id="SSF49777">
    <property type="entry name" value="PEBP-like"/>
    <property type="match status" value="1"/>
</dbReference>
<dbReference type="NCBIfam" id="TIGR00481">
    <property type="entry name" value="YbhB/YbcL family Raf kinase inhibitor-like protein"/>
    <property type="match status" value="1"/>
</dbReference>
<dbReference type="EMBL" id="PFQK01000022">
    <property type="protein sequence ID" value="PJC82163.1"/>
    <property type="molecule type" value="Genomic_DNA"/>
</dbReference>
<reference evidence="2" key="1">
    <citation type="submission" date="2017-09" db="EMBL/GenBank/DDBJ databases">
        <title>Depth-based differentiation of microbial function through sediment-hosted aquifers and enrichment of novel symbionts in the deep terrestrial subsurface.</title>
        <authorList>
            <person name="Probst A.J."/>
            <person name="Ladd B."/>
            <person name="Jarett J.K."/>
            <person name="Geller-Mcgrath D.E."/>
            <person name="Sieber C.M.K."/>
            <person name="Emerson J.B."/>
            <person name="Anantharaman K."/>
            <person name="Thomas B.C."/>
            <person name="Malmstrom R."/>
            <person name="Stieglmeier M."/>
            <person name="Klingl A."/>
            <person name="Woyke T."/>
            <person name="Ryan C.M."/>
            <person name="Banfield J.F."/>
        </authorList>
    </citation>
    <scope>NUCLEOTIDE SEQUENCE [LARGE SCALE GENOMIC DNA]</scope>
</reference>
<dbReference type="InterPro" id="IPR008914">
    <property type="entry name" value="PEBP"/>
</dbReference>
<dbReference type="Pfam" id="PF01161">
    <property type="entry name" value="PBP"/>
    <property type="match status" value="1"/>
</dbReference>
<dbReference type="InterPro" id="IPR005247">
    <property type="entry name" value="YbhB_YbcL/LppC-like"/>
</dbReference>
<dbReference type="CDD" id="cd00865">
    <property type="entry name" value="PEBP_bact_arch"/>
    <property type="match status" value="1"/>
</dbReference>
<dbReference type="Gene3D" id="3.90.280.10">
    <property type="entry name" value="PEBP-like"/>
    <property type="match status" value="1"/>
</dbReference>
<gene>
    <name evidence="1" type="ORF">CO007_00945</name>
</gene>
<dbReference type="AlphaFoldDB" id="A0A2M8GNP8"/>
<organism evidence="1 2">
    <name type="scientific">Candidatus Roizmanbacteria bacterium CG_4_8_14_3_um_filter_36_10</name>
    <dbReference type="NCBI Taxonomy" id="1974834"/>
    <lineage>
        <taxon>Bacteria</taxon>
        <taxon>Candidatus Roizmaniibacteriota</taxon>
    </lineage>
</organism>